<dbReference type="PaxDb" id="411902-CLOBOL_05022"/>
<evidence type="ECO:0000313" key="2">
    <source>
        <dbReference type="Proteomes" id="UP000005396"/>
    </source>
</evidence>
<accession>A8RY39</accession>
<organism evidence="1 2">
    <name type="scientific">Enterocloster bolteae (strain ATCC BAA-613 / DSM 15670 / CCUG 46953 / JCM 12243 / WAL 16351)</name>
    <name type="common">Clostridium bolteae</name>
    <dbReference type="NCBI Taxonomy" id="411902"/>
    <lineage>
        <taxon>Bacteria</taxon>
        <taxon>Bacillati</taxon>
        <taxon>Bacillota</taxon>
        <taxon>Clostridia</taxon>
        <taxon>Lachnospirales</taxon>
        <taxon>Lachnospiraceae</taxon>
        <taxon>Enterocloster</taxon>
    </lineage>
</organism>
<dbReference type="EMBL" id="ABCC02000039">
    <property type="protein sequence ID" value="EDP14480.1"/>
    <property type="molecule type" value="Genomic_DNA"/>
</dbReference>
<reference evidence="1 2" key="1">
    <citation type="submission" date="2007-08" db="EMBL/GenBank/DDBJ databases">
        <authorList>
            <person name="Fulton L."/>
            <person name="Clifton S."/>
            <person name="Fulton B."/>
            <person name="Xu J."/>
            <person name="Minx P."/>
            <person name="Pepin K.H."/>
            <person name="Johnson M."/>
            <person name="Thiruvilangam P."/>
            <person name="Bhonagiri V."/>
            <person name="Nash W.E."/>
            <person name="Mardis E.R."/>
            <person name="Wilson R.K."/>
        </authorList>
    </citation>
    <scope>NUCLEOTIDE SEQUENCE [LARGE SCALE GENOMIC DNA]</scope>
    <source>
        <strain evidence="2">ATCC BAA-613 / DSM 15670 / CCUG 46953 / JCM 12243 / WAL 16351</strain>
    </source>
</reference>
<reference evidence="1 2" key="2">
    <citation type="submission" date="2007-09" db="EMBL/GenBank/DDBJ databases">
        <title>Draft genome sequence of Clostridium bolteae (ATCC BAA-613).</title>
        <authorList>
            <person name="Sudarsanam P."/>
            <person name="Ley R."/>
            <person name="Guruge J."/>
            <person name="Turnbaugh P.J."/>
            <person name="Mahowald M."/>
            <person name="Liep D."/>
            <person name="Gordon J."/>
        </authorList>
    </citation>
    <scope>NUCLEOTIDE SEQUENCE [LARGE SCALE GENOMIC DNA]</scope>
    <source>
        <strain evidence="2">ATCC BAA-613 / DSM 15670 / CCUG 46953 / JCM 12243 / WAL 16351</strain>
    </source>
</reference>
<dbReference type="Proteomes" id="UP000005396">
    <property type="component" value="Unassembled WGS sequence"/>
</dbReference>
<protein>
    <submittedName>
        <fullName evidence="1">Uncharacterized protein</fullName>
    </submittedName>
</protein>
<proteinExistence type="predicted"/>
<dbReference type="HOGENOM" id="CLU_3355406_0_0_9"/>
<dbReference type="AlphaFoldDB" id="A8RY39"/>
<name>A8RY39_ENTBW</name>
<gene>
    <name evidence="1" type="ORF">CLOBOL_05022</name>
</gene>
<evidence type="ECO:0000313" key="1">
    <source>
        <dbReference type="EMBL" id="EDP14480.1"/>
    </source>
</evidence>
<sequence>MKFQNRSEDTNITLKWNRTPYEVRLEYGRNQAFSGA</sequence>
<comment type="caution">
    <text evidence="1">The sequence shown here is derived from an EMBL/GenBank/DDBJ whole genome shotgun (WGS) entry which is preliminary data.</text>
</comment>